<name>A0A315WH54_GAMAF</name>
<evidence type="ECO:0000313" key="4">
    <source>
        <dbReference type="Proteomes" id="UP000250572"/>
    </source>
</evidence>
<feature type="region of interest" description="Disordered" evidence="1">
    <location>
        <begin position="71"/>
        <end position="121"/>
    </location>
</feature>
<dbReference type="AlphaFoldDB" id="A0A315WH54"/>
<feature type="compositionally biased region" description="Acidic residues" evidence="1">
    <location>
        <begin position="208"/>
        <end position="218"/>
    </location>
</feature>
<keyword evidence="4" id="KW-1185">Reference proteome</keyword>
<comment type="caution">
    <text evidence="3">The sequence shown here is derived from an EMBL/GenBank/DDBJ whole genome shotgun (WGS) entry which is preliminary data.</text>
</comment>
<evidence type="ECO:0008006" key="5">
    <source>
        <dbReference type="Google" id="ProtNLM"/>
    </source>
</evidence>
<proteinExistence type="predicted"/>
<feature type="region of interest" description="Disordered" evidence="1">
    <location>
        <begin position="154"/>
        <end position="218"/>
    </location>
</feature>
<dbReference type="EMBL" id="NHOQ01000352">
    <property type="protein sequence ID" value="PWA30572.1"/>
    <property type="molecule type" value="Genomic_DNA"/>
</dbReference>
<evidence type="ECO:0000256" key="1">
    <source>
        <dbReference type="SAM" id="MobiDB-lite"/>
    </source>
</evidence>
<feature type="signal peptide" evidence="2">
    <location>
        <begin position="1"/>
        <end position="16"/>
    </location>
</feature>
<organism evidence="3 4">
    <name type="scientific">Gambusia affinis</name>
    <name type="common">Western mosquitofish</name>
    <name type="synonym">Heterandria affinis</name>
    <dbReference type="NCBI Taxonomy" id="33528"/>
    <lineage>
        <taxon>Eukaryota</taxon>
        <taxon>Metazoa</taxon>
        <taxon>Chordata</taxon>
        <taxon>Craniata</taxon>
        <taxon>Vertebrata</taxon>
        <taxon>Euteleostomi</taxon>
        <taxon>Actinopterygii</taxon>
        <taxon>Neopterygii</taxon>
        <taxon>Teleostei</taxon>
        <taxon>Neoteleostei</taxon>
        <taxon>Acanthomorphata</taxon>
        <taxon>Ovalentaria</taxon>
        <taxon>Atherinomorphae</taxon>
        <taxon>Cyprinodontiformes</taxon>
        <taxon>Poeciliidae</taxon>
        <taxon>Poeciliinae</taxon>
        <taxon>Gambusia</taxon>
    </lineage>
</organism>
<protein>
    <recommendedName>
        <fullName evidence="5">Linker for activation of T-cells family member 1</fullName>
    </recommendedName>
</protein>
<dbReference type="Proteomes" id="UP000250572">
    <property type="component" value="Unassembled WGS sequence"/>
</dbReference>
<feature type="compositionally biased region" description="Basic and acidic residues" evidence="1">
    <location>
        <begin position="176"/>
        <end position="190"/>
    </location>
</feature>
<accession>A0A315WH54</accession>
<gene>
    <name evidence="3" type="ORF">CCH79_00020470</name>
</gene>
<reference evidence="3 4" key="1">
    <citation type="journal article" date="2018" name="G3 (Bethesda)">
        <title>A High-Quality Reference Genome for the Invasive Mosquitofish Gambusia affinis Using a Chicago Library.</title>
        <authorList>
            <person name="Hoffberg S.L."/>
            <person name="Troendle N.J."/>
            <person name="Glenn T.C."/>
            <person name="Mahmud O."/>
            <person name="Louha S."/>
            <person name="Chalopin D."/>
            <person name="Bennetzen J.L."/>
            <person name="Mauricio R."/>
        </authorList>
    </citation>
    <scope>NUCLEOTIDE SEQUENCE [LARGE SCALE GENOMIC DNA]</scope>
    <source>
        <strain evidence="3">NE01/NJP1002.9</strain>
        <tissue evidence="3">Muscle</tissue>
    </source>
</reference>
<sequence length="218" mass="23216">MDVSWLSLLMMAAAFAASVLLAAVCLDCGNKSPLASISQTAASEEYVPSSGFIVVHPFAGQARLDQNLVHSPTTLKPHPIPAGRGSGQPLRPYTPTETESNPSYENPALETDFPDSDAEGNGYIVVLPETEPSRASTPSLDSADYVNLGDENKKQALKLEPEQEPEPDQDSDSDSESDHNYENVKSEPGSEVRLPASLANGSPAASTPDEDDENYVNV</sequence>
<keyword evidence="2" id="KW-0732">Signal</keyword>
<feature type="chain" id="PRO_5016411505" description="Linker for activation of T-cells family member 1" evidence="2">
    <location>
        <begin position="17"/>
        <end position="218"/>
    </location>
</feature>
<evidence type="ECO:0000313" key="3">
    <source>
        <dbReference type="EMBL" id="PWA30572.1"/>
    </source>
</evidence>
<feature type="compositionally biased region" description="Acidic residues" evidence="1">
    <location>
        <begin position="162"/>
        <end position="175"/>
    </location>
</feature>
<evidence type="ECO:0000256" key="2">
    <source>
        <dbReference type="SAM" id="SignalP"/>
    </source>
</evidence>
<feature type="compositionally biased region" description="Polar residues" evidence="1">
    <location>
        <begin position="95"/>
        <end position="104"/>
    </location>
</feature>